<proteinExistence type="predicted"/>
<dbReference type="Gene3D" id="1.25.40.10">
    <property type="entry name" value="Tetratricopeptide repeat domain"/>
    <property type="match status" value="1"/>
</dbReference>
<evidence type="ECO:0000313" key="6">
    <source>
        <dbReference type="Proteomes" id="UP000822688"/>
    </source>
</evidence>
<feature type="compositionally biased region" description="Basic and acidic residues" evidence="4">
    <location>
        <begin position="74"/>
        <end position="85"/>
    </location>
</feature>
<dbReference type="InterPro" id="IPR050498">
    <property type="entry name" value="Ycf3"/>
</dbReference>
<accession>A0A8T0J6R7</accession>
<keyword evidence="2 3" id="KW-0802">TPR repeat</keyword>
<dbReference type="PANTHER" id="PTHR44858:SF1">
    <property type="entry name" value="UDP-N-ACETYLGLUCOSAMINE--PEPTIDE N-ACETYLGLUCOSAMINYLTRANSFERASE SPINDLY-RELATED"/>
    <property type="match status" value="1"/>
</dbReference>
<evidence type="ECO:0000256" key="4">
    <source>
        <dbReference type="SAM" id="MobiDB-lite"/>
    </source>
</evidence>
<organism evidence="5 6">
    <name type="scientific">Ceratodon purpureus</name>
    <name type="common">Fire moss</name>
    <name type="synonym">Dicranum purpureum</name>
    <dbReference type="NCBI Taxonomy" id="3225"/>
    <lineage>
        <taxon>Eukaryota</taxon>
        <taxon>Viridiplantae</taxon>
        <taxon>Streptophyta</taxon>
        <taxon>Embryophyta</taxon>
        <taxon>Bryophyta</taxon>
        <taxon>Bryophytina</taxon>
        <taxon>Bryopsida</taxon>
        <taxon>Dicranidae</taxon>
        <taxon>Pseudoditrichales</taxon>
        <taxon>Ditrichaceae</taxon>
        <taxon>Ceratodon</taxon>
    </lineage>
</organism>
<dbReference type="Pfam" id="PF13432">
    <property type="entry name" value="TPR_16"/>
    <property type="match status" value="1"/>
</dbReference>
<gene>
    <name evidence="5" type="ORF">KC19_1G134000</name>
</gene>
<feature type="region of interest" description="Disordered" evidence="4">
    <location>
        <begin position="219"/>
        <end position="238"/>
    </location>
</feature>
<evidence type="ECO:0000313" key="5">
    <source>
        <dbReference type="EMBL" id="KAG0590902.1"/>
    </source>
</evidence>
<feature type="repeat" description="TPR" evidence="3">
    <location>
        <begin position="296"/>
        <end position="329"/>
    </location>
</feature>
<dbReference type="SUPFAM" id="SSF48452">
    <property type="entry name" value="TPR-like"/>
    <property type="match status" value="1"/>
</dbReference>
<dbReference type="GO" id="GO:0046813">
    <property type="term" value="P:receptor-mediated virion attachment to host cell"/>
    <property type="evidence" value="ECO:0007669"/>
    <property type="project" value="TreeGrafter"/>
</dbReference>
<dbReference type="AlphaFoldDB" id="A0A8T0J6R7"/>
<dbReference type="PROSITE" id="PS50005">
    <property type="entry name" value="TPR"/>
    <property type="match status" value="2"/>
</dbReference>
<keyword evidence="1" id="KW-0677">Repeat</keyword>
<dbReference type="EMBL" id="CM026421">
    <property type="protein sequence ID" value="KAG0590902.1"/>
    <property type="molecule type" value="Genomic_DNA"/>
</dbReference>
<name>A0A8T0J6R7_CERPU</name>
<reference evidence="5" key="1">
    <citation type="submission" date="2020-06" db="EMBL/GenBank/DDBJ databases">
        <title>WGS assembly of Ceratodon purpureus strain R40.</title>
        <authorList>
            <person name="Carey S.B."/>
            <person name="Jenkins J."/>
            <person name="Shu S."/>
            <person name="Lovell J.T."/>
            <person name="Sreedasyam A."/>
            <person name="Maumus F."/>
            <person name="Tiley G.P."/>
            <person name="Fernandez-Pozo N."/>
            <person name="Barry K."/>
            <person name="Chen C."/>
            <person name="Wang M."/>
            <person name="Lipzen A."/>
            <person name="Daum C."/>
            <person name="Saski C.A."/>
            <person name="Payton A.C."/>
            <person name="Mcbreen J.C."/>
            <person name="Conrad R.E."/>
            <person name="Kollar L.M."/>
            <person name="Olsson S."/>
            <person name="Huttunen S."/>
            <person name="Landis J.B."/>
            <person name="Wickett N.J."/>
            <person name="Johnson M.G."/>
            <person name="Rensing S.A."/>
            <person name="Grimwood J."/>
            <person name="Schmutz J."/>
            <person name="Mcdaniel S.F."/>
        </authorList>
    </citation>
    <scope>NUCLEOTIDE SEQUENCE</scope>
    <source>
        <strain evidence="5">R40</strain>
    </source>
</reference>
<dbReference type="InterPro" id="IPR011990">
    <property type="entry name" value="TPR-like_helical_dom_sf"/>
</dbReference>
<comment type="caution">
    <text evidence="5">The sequence shown here is derived from an EMBL/GenBank/DDBJ whole genome shotgun (WGS) entry which is preliminary data.</text>
</comment>
<dbReference type="InterPro" id="IPR019734">
    <property type="entry name" value="TPR_rpt"/>
</dbReference>
<dbReference type="PANTHER" id="PTHR44858">
    <property type="entry name" value="TETRATRICOPEPTIDE REPEAT PROTEIN 6"/>
    <property type="match status" value="1"/>
</dbReference>
<keyword evidence="6" id="KW-1185">Reference proteome</keyword>
<feature type="repeat" description="TPR" evidence="3">
    <location>
        <begin position="262"/>
        <end position="295"/>
    </location>
</feature>
<evidence type="ECO:0000256" key="1">
    <source>
        <dbReference type="ARBA" id="ARBA00022737"/>
    </source>
</evidence>
<protein>
    <submittedName>
        <fullName evidence="5">Uncharacterized protein</fullName>
    </submittedName>
</protein>
<feature type="region of interest" description="Disordered" evidence="4">
    <location>
        <begin position="74"/>
        <end position="102"/>
    </location>
</feature>
<dbReference type="Proteomes" id="UP000822688">
    <property type="component" value="Chromosome 1"/>
</dbReference>
<evidence type="ECO:0000256" key="3">
    <source>
        <dbReference type="PROSITE-ProRule" id="PRU00339"/>
    </source>
</evidence>
<feature type="compositionally biased region" description="Basic residues" evidence="4">
    <location>
        <begin position="86"/>
        <end position="95"/>
    </location>
</feature>
<dbReference type="SMART" id="SM00028">
    <property type="entry name" value="TPR"/>
    <property type="match status" value="3"/>
</dbReference>
<sequence>MALGVSSPHCILHCTCARALADASQVYRFEGNVGQLGYRSGGLLKFFNRVVPSTGTWNLRHGIRRDYSIRAAEGDKAGFGRQPEKKNKKTNRTQPRKSEEDQLARAQQILEKKQLGNDAATYIESKQAPASGLEPIKETKKVINEDDFEERLAEIRKKAKELRDAEEYKKFLPIDYDAPLPAPPEDAKWTDSIGARIGIGVAAVVFALIFTLGDFLPSGSPSKDSSKEQQVEQPQLPPEEAAKLKAQAEKFDETLKTSPEDRDALEGAGVTYAELGEYSKSATYLTKLVQKIPNDVEAQRLLGEVRYEAGDYAGSATAYRSAIRAAPKDTVSLLQGLVSALLIDNKPSEAVGEMLAARTRLNEAAQSKPSAQGGTTNADDRVDPVQVEMLLGKAYSTWEGHTGDAIAVYDNIIASFPNDFRGYLAKGILLKDQGKASDAERLFIQARYLAPPKAKSFVDRYSGR</sequence>
<evidence type="ECO:0000256" key="2">
    <source>
        <dbReference type="ARBA" id="ARBA00022803"/>
    </source>
</evidence>